<evidence type="ECO:0000256" key="5">
    <source>
        <dbReference type="ARBA" id="ARBA00022989"/>
    </source>
</evidence>
<dbReference type="Proteomes" id="UP000319383">
    <property type="component" value="Chromosome"/>
</dbReference>
<evidence type="ECO:0000256" key="3">
    <source>
        <dbReference type="ARBA" id="ARBA00022475"/>
    </source>
</evidence>
<dbReference type="GO" id="GO:0005886">
    <property type="term" value="C:plasma membrane"/>
    <property type="evidence" value="ECO:0007669"/>
    <property type="project" value="UniProtKB-SubCell"/>
</dbReference>
<proteinExistence type="inferred from homology"/>
<keyword evidence="5 9" id="KW-1133">Transmembrane helix</keyword>
<feature type="transmembrane region" description="Helical" evidence="9">
    <location>
        <begin position="199"/>
        <end position="216"/>
    </location>
</feature>
<dbReference type="GO" id="GO:0005254">
    <property type="term" value="F:chloride channel activity"/>
    <property type="evidence" value="ECO:0007669"/>
    <property type="project" value="InterPro"/>
</dbReference>
<dbReference type="Pfam" id="PF25539">
    <property type="entry name" value="Bestrophin_2"/>
    <property type="match status" value="1"/>
</dbReference>
<comment type="similarity">
    <text evidence="8">Belongs to the anion channel-forming bestrophin (TC 1.A.46) family.</text>
</comment>
<keyword evidence="7 9" id="KW-0472">Membrane</keyword>
<dbReference type="PANTHER" id="PTHR33281:SF19">
    <property type="entry name" value="VOLTAGE-DEPENDENT ANION CHANNEL-FORMING PROTEIN YNEE"/>
    <property type="match status" value="1"/>
</dbReference>
<evidence type="ECO:0000256" key="4">
    <source>
        <dbReference type="ARBA" id="ARBA00022692"/>
    </source>
</evidence>
<evidence type="ECO:0000256" key="7">
    <source>
        <dbReference type="ARBA" id="ARBA00023136"/>
    </source>
</evidence>
<sequence>MLRMLAGLPVLGRVWLYSLLVGAYSGLAVWKEHSPLRDRWDQPAQIHEVFGLILGLFLVFWTNRAYERWWEARTLWGQLVNTSRNQAVKLKNLLKLPASDLRQCESILIGFPYALKAHLREGCELKQVPGFADSADNPDHVPIYLVSLLYDRFRKWHQMELITGDELRILDLEATQLLEICGACERIRNTLIANSYRRFIQQLVILHLIALPWGLAQEFGDATVVIVTIAAYFMIGVTVIAHAIEEPFGRDEDDLDLNQLCDKIEGGVREIFARQMPLNSQSS</sequence>
<feature type="transmembrane region" description="Helical" evidence="9">
    <location>
        <begin position="222"/>
        <end position="244"/>
    </location>
</feature>
<keyword evidence="11" id="KW-1185">Reference proteome</keyword>
<evidence type="ECO:0000256" key="9">
    <source>
        <dbReference type="SAM" id="Phobius"/>
    </source>
</evidence>
<dbReference type="EMBL" id="CP036276">
    <property type="protein sequence ID" value="QDU45257.1"/>
    <property type="molecule type" value="Genomic_DNA"/>
</dbReference>
<keyword evidence="4 9" id="KW-0812">Transmembrane</keyword>
<evidence type="ECO:0000256" key="8">
    <source>
        <dbReference type="ARBA" id="ARBA00034708"/>
    </source>
</evidence>
<feature type="transmembrane region" description="Helical" evidence="9">
    <location>
        <begin position="44"/>
        <end position="63"/>
    </location>
</feature>
<organism evidence="10 11">
    <name type="scientific">Symmachiella dynata</name>
    <dbReference type="NCBI Taxonomy" id="2527995"/>
    <lineage>
        <taxon>Bacteria</taxon>
        <taxon>Pseudomonadati</taxon>
        <taxon>Planctomycetota</taxon>
        <taxon>Planctomycetia</taxon>
        <taxon>Planctomycetales</taxon>
        <taxon>Planctomycetaceae</taxon>
        <taxon>Symmachiella</taxon>
    </lineage>
</organism>
<name>A0A517ZS08_9PLAN</name>
<dbReference type="KEGG" id="sdyn:Mal52_37490"/>
<evidence type="ECO:0000256" key="6">
    <source>
        <dbReference type="ARBA" id="ARBA00023065"/>
    </source>
</evidence>
<evidence type="ECO:0000256" key="2">
    <source>
        <dbReference type="ARBA" id="ARBA00022448"/>
    </source>
</evidence>
<accession>A0A517ZS08</accession>
<keyword evidence="6" id="KW-0406">Ion transport</keyword>
<dbReference type="InterPro" id="IPR044669">
    <property type="entry name" value="YneE/VCCN1/2-like"/>
</dbReference>
<dbReference type="AlphaFoldDB" id="A0A517ZS08"/>
<keyword evidence="3" id="KW-1003">Cell membrane</keyword>
<evidence type="ECO:0000256" key="1">
    <source>
        <dbReference type="ARBA" id="ARBA00004651"/>
    </source>
</evidence>
<evidence type="ECO:0000313" key="10">
    <source>
        <dbReference type="EMBL" id="QDU45257.1"/>
    </source>
</evidence>
<gene>
    <name evidence="10" type="ORF">Mal52_37490</name>
</gene>
<dbReference type="PANTHER" id="PTHR33281">
    <property type="entry name" value="UPF0187 PROTEIN YNEE"/>
    <property type="match status" value="1"/>
</dbReference>
<reference evidence="10 11" key="1">
    <citation type="submission" date="2019-02" db="EMBL/GenBank/DDBJ databases">
        <title>Deep-cultivation of Planctomycetes and their phenomic and genomic characterization uncovers novel biology.</title>
        <authorList>
            <person name="Wiegand S."/>
            <person name="Jogler M."/>
            <person name="Boedeker C."/>
            <person name="Pinto D."/>
            <person name="Vollmers J."/>
            <person name="Rivas-Marin E."/>
            <person name="Kohn T."/>
            <person name="Peeters S.H."/>
            <person name="Heuer A."/>
            <person name="Rast P."/>
            <person name="Oberbeckmann S."/>
            <person name="Bunk B."/>
            <person name="Jeske O."/>
            <person name="Meyerdierks A."/>
            <person name="Storesund J.E."/>
            <person name="Kallscheuer N."/>
            <person name="Luecker S."/>
            <person name="Lage O.M."/>
            <person name="Pohl T."/>
            <person name="Merkel B.J."/>
            <person name="Hornburger P."/>
            <person name="Mueller R.-W."/>
            <person name="Bruemmer F."/>
            <person name="Labrenz M."/>
            <person name="Spormann A.M."/>
            <person name="Op den Camp H."/>
            <person name="Overmann J."/>
            <person name="Amann R."/>
            <person name="Jetten M.S.M."/>
            <person name="Mascher T."/>
            <person name="Medema M.H."/>
            <person name="Devos D.P."/>
            <person name="Kaster A.-K."/>
            <person name="Ovreas L."/>
            <person name="Rohde M."/>
            <person name="Galperin M.Y."/>
            <person name="Jogler C."/>
        </authorList>
    </citation>
    <scope>NUCLEOTIDE SEQUENCE [LARGE SCALE GENOMIC DNA]</scope>
    <source>
        <strain evidence="10 11">Mal52</strain>
    </source>
</reference>
<comment type="subcellular location">
    <subcellularLocation>
        <location evidence="1">Cell membrane</location>
        <topology evidence="1">Multi-pass membrane protein</topology>
    </subcellularLocation>
</comment>
<evidence type="ECO:0000313" key="11">
    <source>
        <dbReference type="Proteomes" id="UP000319383"/>
    </source>
</evidence>
<keyword evidence="2" id="KW-0813">Transport</keyword>
<protein>
    <submittedName>
        <fullName evidence="10">Bestrophin, RFP-TM, chloride channel</fullName>
    </submittedName>
</protein>
<dbReference type="RefSeq" id="WP_197533271.1">
    <property type="nucleotide sequence ID" value="NZ_CP036270.1"/>
</dbReference>